<dbReference type="SMART" id="SM00945">
    <property type="entry name" value="ProQ"/>
    <property type="match status" value="1"/>
</dbReference>
<feature type="compositionally biased region" description="Low complexity" evidence="5">
    <location>
        <begin position="12"/>
        <end position="53"/>
    </location>
</feature>
<keyword evidence="8" id="KW-1185">Reference proteome</keyword>
<feature type="compositionally biased region" description="Basic and acidic residues" evidence="5">
    <location>
        <begin position="112"/>
        <end position="121"/>
    </location>
</feature>
<dbReference type="Proteomes" id="UP000196138">
    <property type="component" value="Chromosome"/>
</dbReference>
<dbReference type="Gene3D" id="1.10.1710.10">
    <property type="entry name" value="ProQ/FinO domain"/>
    <property type="match status" value="1"/>
</dbReference>
<evidence type="ECO:0000313" key="7">
    <source>
        <dbReference type="EMBL" id="ARU04269.1"/>
    </source>
</evidence>
<dbReference type="InterPro" id="IPR016103">
    <property type="entry name" value="ProQ/FinO"/>
</dbReference>
<dbReference type="GO" id="GO:0005829">
    <property type="term" value="C:cytosol"/>
    <property type="evidence" value="ECO:0007669"/>
    <property type="project" value="TreeGrafter"/>
</dbReference>
<feature type="region of interest" description="Disordered" evidence="5">
    <location>
        <begin position="338"/>
        <end position="380"/>
    </location>
</feature>
<dbReference type="PANTHER" id="PTHR38106:SF1">
    <property type="entry name" value="RNA CHAPERONE PROQ"/>
    <property type="match status" value="1"/>
</dbReference>
<keyword evidence="4" id="KW-0175">Coiled coil</keyword>
<evidence type="ECO:0000313" key="8">
    <source>
        <dbReference type="Proteomes" id="UP000196138"/>
    </source>
</evidence>
<name>A0A1Y0ELP4_9BURK</name>
<dbReference type="SUPFAM" id="SSF48657">
    <property type="entry name" value="FinO-like"/>
    <property type="match status" value="1"/>
</dbReference>
<dbReference type="GO" id="GO:0033592">
    <property type="term" value="F:RNA strand annealing activity"/>
    <property type="evidence" value="ECO:0007669"/>
    <property type="project" value="InterPro"/>
</dbReference>
<keyword evidence="3" id="KW-0143">Chaperone</keyword>
<evidence type="ECO:0000259" key="6">
    <source>
        <dbReference type="SMART" id="SM00945"/>
    </source>
</evidence>
<feature type="region of interest" description="Disordered" evidence="5">
    <location>
        <begin position="1"/>
        <end position="140"/>
    </location>
</feature>
<dbReference type="InterPro" id="IPR036442">
    <property type="entry name" value="ProQ/FinO_sf"/>
</dbReference>
<dbReference type="AlphaFoldDB" id="A0A1Y0ELP4"/>
<feature type="compositionally biased region" description="Low complexity" evidence="5">
    <location>
        <begin position="344"/>
        <end position="368"/>
    </location>
</feature>
<dbReference type="PANTHER" id="PTHR38106">
    <property type="entry name" value="RNA CHAPERONE PROQ"/>
    <property type="match status" value="1"/>
</dbReference>
<sequence>MNDTPAPQPVDAHAPANAPTPAVTSPAPANARPRPASRGATLGDAAGADALRALSRELRQARGDAPSDDADAAAASEFAQPGTPGRKPQHARRNAGGQRPRGSQGPRGNRAPRGEAPRGDGQRGSGPRNERRAPAVAEAKPARPLHPVLVQLRELYPQLFGEQPLPLKRGIYQDLVAAHPEGLDHAGLKVALGLHTRSYRYLNAVSQGMPRHSLQGEVVEAMAPEHVHHALLEVFRRRKPRDGEDQGQKLRRRIVIAFEASGLTRESYDLLVRGRNAEANAALDDAFAEVAELDAKAEALRRTFEASGQSPEAFGEMYGMRPQAVQRALTRCAQIAQRRERTPAEPVAVAAEAGSADTAPADTAAEAPAAPPDTPDQAQA</sequence>
<protein>
    <recommendedName>
        <fullName evidence="6">ProQ/FinO domain-containing protein</fullName>
    </recommendedName>
</protein>
<proteinExistence type="predicted"/>
<feature type="compositionally biased region" description="Low complexity" evidence="5">
    <location>
        <begin position="96"/>
        <end position="109"/>
    </location>
</feature>
<keyword evidence="2" id="KW-0694">RNA-binding</keyword>
<keyword evidence="1" id="KW-0963">Cytoplasm</keyword>
<dbReference type="GO" id="GO:0034057">
    <property type="term" value="F:RNA strand-exchange activity"/>
    <property type="evidence" value="ECO:0007669"/>
    <property type="project" value="InterPro"/>
</dbReference>
<dbReference type="OrthoDB" id="9180746at2"/>
<dbReference type="InterPro" id="IPR023529">
    <property type="entry name" value="ProQ"/>
</dbReference>
<evidence type="ECO:0000256" key="4">
    <source>
        <dbReference type="SAM" id="Coils"/>
    </source>
</evidence>
<accession>A0A1Y0ELP4</accession>
<evidence type="ECO:0000256" key="3">
    <source>
        <dbReference type="ARBA" id="ARBA00023186"/>
    </source>
</evidence>
<dbReference type="RefSeq" id="WP_087278500.1">
    <property type="nucleotide sequence ID" value="NZ_CP021455.1"/>
</dbReference>
<organism evidence="7 8">
    <name type="scientific">Comamonas serinivorans</name>
    <dbReference type="NCBI Taxonomy" id="1082851"/>
    <lineage>
        <taxon>Bacteria</taxon>
        <taxon>Pseudomonadati</taxon>
        <taxon>Pseudomonadota</taxon>
        <taxon>Betaproteobacteria</taxon>
        <taxon>Burkholderiales</taxon>
        <taxon>Comamonadaceae</taxon>
        <taxon>Comamonas</taxon>
    </lineage>
</organism>
<feature type="domain" description="ProQ/FinO" evidence="6">
    <location>
        <begin position="140"/>
        <end position="250"/>
    </location>
</feature>
<evidence type="ECO:0000256" key="5">
    <source>
        <dbReference type="SAM" id="MobiDB-lite"/>
    </source>
</evidence>
<evidence type="ECO:0000256" key="1">
    <source>
        <dbReference type="ARBA" id="ARBA00022490"/>
    </source>
</evidence>
<dbReference type="Pfam" id="PF04352">
    <property type="entry name" value="ProQ"/>
    <property type="match status" value="1"/>
</dbReference>
<reference evidence="7 8" key="1">
    <citation type="submission" date="2017-05" db="EMBL/GenBank/DDBJ databases">
        <authorList>
            <person name="Song R."/>
            <person name="Chenine A.L."/>
            <person name="Ruprecht R.M."/>
        </authorList>
    </citation>
    <scope>NUCLEOTIDE SEQUENCE [LARGE SCALE GENOMIC DNA]</scope>
    <source>
        <strain evidence="7 8">DSM 26136</strain>
    </source>
</reference>
<dbReference type="KEGG" id="cser:CCO03_05870"/>
<feature type="coiled-coil region" evidence="4">
    <location>
        <begin position="276"/>
        <end position="303"/>
    </location>
</feature>
<gene>
    <name evidence="7" type="ORF">CCO03_05870</name>
</gene>
<dbReference type="GO" id="GO:0010608">
    <property type="term" value="P:post-transcriptional regulation of gene expression"/>
    <property type="evidence" value="ECO:0007669"/>
    <property type="project" value="InterPro"/>
</dbReference>
<evidence type="ECO:0000256" key="2">
    <source>
        <dbReference type="ARBA" id="ARBA00022884"/>
    </source>
</evidence>
<dbReference type="EMBL" id="CP021455">
    <property type="protein sequence ID" value="ARU04269.1"/>
    <property type="molecule type" value="Genomic_DNA"/>
</dbReference>